<protein>
    <submittedName>
        <fullName evidence="1">Uncharacterized protein</fullName>
    </submittedName>
</protein>
<organism evidence="1 2">
    <name type="scientific">Rotaria socialis</name>
    <dbReference type="NCBI Taxonomy" id="392032"/>
    <lineage>
        <taxon>Eukaryota</taxon>
        <taxon>Metazoa</taxon>
        <taxon>Spiralia</taxon>
        <taxon>Gnathifera</taxon>
        <taxon>Rotifera</taxon>
        <taxon>Eurotatoria</taxon>
        <taxon>Bdelloidea</taxon>
        <taxon>Philodinida</taxon>
        <taxon>Philodinidae</taxon>
        <taxon>Rotaria</taxon>
    </lineage>
</organism>
<accession>A0A822EN29</accession>
<gene>
    <name evidence="1" type="ORF">QYT958_LOCUS44851</name>
</gene>
<evidence type="ECO:0000313" key="2">
    <source>
        <dbReference type="Proteomes" id="UP000663848"/>
    </source>
</evidence>
<dbReference type="EMBL" id="CAJOBR010071546">
    <property type="protein sequence ID" value="CAF5101223.1"/>
    <property type="molecule type" value="Genomic_DNA"/>
</dbReference>
<feature type="non-terminal residue" evidence="1">
    <location>
        <position position="1"/>
    </location>
</feature>
<dbReference type="Proteomes" id="UP000663848">
    <property type="component" value="Unassembled WGS sequence"/>
</dbReference>
<reference evidence="1" key="1">
    <citation type="submission" date="2021-02" db="EMBL/GenBank/DDBJ databases">
        <authorList>
            <person name="Nowell W R."/>
        </authorList>
    </citation>
    <scope>NUCLEOTIDE SEQUENCE</scope>
</reference>
<evidence type="ECO:0000313" key="1">
    <source>
        <dbReference type="EMBL" id="CAF5101223.1"/>
    </source>
</evidence>
<name>A0A822EN29_9BILA</name>
<proteinExistence type="predicted"/>
<dbReference type="AlphaFoldDB" id="A0A822EN29"/>
<comment type="caution">
    <text evidence="1">The sequence shown here is derived from an EMBL/GenBank/DDBJ whole genome shotgun (WGS) entry which is preliminary data.</text>
</comment>
<sequence>GYRKLAARIIGDIKDNGFYGFNNLHHQVLLFNNEDLTIKRAASVVKKAKDNCQVSFDFY</sequence>